<keyword evidence="3" id="KW-1185">Reference proteome</keyword>
<proteinExistence type="predicted"/>
<feature type="region of interest" description="Disordered" evidence="1">
    <location>
        <begin position="39"/>
        <end position="67"/>
    </location>
</feature>
<name>A0A8T0QPJ1_PANVG</name>
<dbReference type="Proteomes" id="UP000823388">
    <property type="component" value="Chromosome 7K"/>
</dbReference>
<accession>A0A8T0QPJ1</accession>
<dbReference type="EMBL" id="CM029049">
    <property type="protein sequence ID" value="KAG2574594.1"/>
    <property type="molecule type" value="Genomic_DNA"/>
</dbReference>
<feature type="non-terminal residue" evidence="2">
    <location>
        <position position="151"/>
    </location>
</feature>
<evidence type="ECO:0000313" key="3">
    <source>
        <dbReference type="Proteomes" id="UP000823388"/>
    </source>
</evidence>
<evidence type="ECO:0000313" key="2">
    <source>
        <dbReference type="EMBL" id="KAG2574594.1"/>
    </source>
</evidence>
<organism evidence="2 3">
    <name type="scientific">Panicum virgatum</name>
    <name type="common">Blackwell switchgrass</name>
    <dbReference type="NCBI Taxonomy" id="38727"/>
    <lineage>
        <taxon>Eukaryota</taxon>
        <taxon>Viridiplantae</taxon>
        <taxon>Streptophyta</taxon>
        <taxon>Embryophyta</taxon>
        <taxon>Tracheophyta</taxon>
        <taxon>Spermatophyta</taxon>
        <taxon>Magnoliopsida</taxon>
        <taxon>Liliopsida</taxon>
        <taxon>Poales</taxon>
        <taxon>Poaceae</taxon>
        <taxon>PACMAD clade</taxon>
        <taxon>Panicoideae</taxon>
        <taxon>Panicodae</taxon>
        <taxon>Paniceae</taxon>
        <taxon>Panicinae</taxon>
        <taxon>Panicum</taxon>
        <taxon>Panicum sect. Hiantes</taxon>
    </lineage>
</organism>
<comment type="caution">
    <text evidence="2">The sequence shown here is derived from an EMBL/GenBank/DDBJ whole genome shotgun (WGS) entry which is preliminary data.</text>
</comment>
<sequence>TEPSCGLADLQAACFVDPALRAPARHRQVVCAVPQAAGGRWRPGGRHDPARAPPNFSARGSRAQPVRRRLRWSTGGQAGLDWVRAAHRPRRHRACKGGFFLYSAPAGAPPEIQSRRGAAYSAAGTCRAARGWAARNRNGKVASAAAASRAP</sequence>
<protein>
    <submittedName>
        <fullName evidence="2">Uncharacterized protein</fullName>
    </submittedName>
</protein>
<feature type="non-terminal residue" evidence="2">
    <location>
        <position position="1"/>
    </location>
</feature>
<gene>
    <name evidence="2" type="ORF">PVAP13_7KG343870</name>
</gene>
<evidence type="ECO:0000256" key="1">
    <source>
        <dbReference type="SAM" id="MobiDB-lite"/>
    </source>
</evidence>
<reference evidence="2" key="1">
    <citation type="submission" date="2020-05" db="EMBL/GenBank/DDBJ databases">
        <title>WGS assembly of Panicum virgatum.</title>
        <authorList>
            <person name="Lovell J.T."/>
            <person name="Jenkins J."/>
            <person name="Shu S."/>
            <person name="Juenger T.E."/>
            <person name="Schmutz J."/>
        </authorList>
    </citation>
    <scope>NUCLEOTIDE SEQUENCE</scope>
    <source>
        <strain evidence="2">AP13</strain>
    </source>
</reference>
<dbReference type="AlphaFoldDB" id="A0A8T0QPJ1"/>